<dbReference type="PROSITE" id="PS51257">
    <property type="entry name" value="PROKAR_LIPOPROTEIN"/>
    <property type="match status" value="1"/>
</dbReference>
<feature type="chain" id="PRO_5047181684" evidence="1">
    <location>
        <begin position="22"/>
        <end position="311"/>
    </location>
</feature>
<organism evidence="2 3">
    <name type="scientific">Pseudonocardia spirodelae</name>
    <dbReference type="NCBI Taxonomy" id="3133431"/>
    <lineage>
        <taxon>Bacteria</taxon>
        <taxon>Bacillati</taxon>
        <taxon>Actinomycetota</taxon>
        <taxon>Actinomycetes</taxon>
        <taxon>Pseudonocardiales</taxon>
        <taxon>Pseudonocardiaceae</taxon>
        <taxon>Pseudonocardia</taxon>
    </lineage>
</organism>
<sequence length="311" mass="31065">MRTRRITAALLIVGAVAAAGAGCGTGPSRVDAAAIVGQESIPLATVQPAITSVLARPGLVDGLKSQGGSEADIGRAVVSQLVIRDLLDLAGPELGVTVTDQQVEQAIAQQGGAEAVEASSLSVGGPQAATRDELALAAIARSELPRLSVTADVAVAQDRAQAATLAREVAAGGQRAETALAGAGTTQRGLAIRPAETPQAALTPLIGIPAGWVAAFPLGSGQGWVVVRVTQRTVADAAPAGPASEAIARLDRQSLTEAGIRLLTPTALRTGVELNPRYGVWDPIQMLAVPGAEQASVVSPVAAGTPTPPAG</sequence>
<protein>
    <submittedName>
        <fullName evidence="2">SurA N-terminal domain-containing protein</fullName>
    </submittedName>
</protein>
<dbReference type="SUPFAM" id="SSF109998">
    <property type="entry name" value="Triger factor/SurA peptide-binding domain-like"/>
    <property type="match status" value="1"/>
</dbReference>
<reference evidence="2 3" key="1">
    <citation type="submission" date="2024-03" db="EMBL/GenBank/DDBJ databases">
        <title>Draft genome sequence of Pseudonocardia sp. DW16-2.</title>
        <authorList>
            <person name="Duangmal K."/>
        </authorList>
    </citation>
    <scope>NUCLEOTIDE SEQUENCE [LARGE SCALE GENOMIC DNA]</scope>
    <source>
        <strain evidence="2 3">DW16-2</strain>
    </source>
</reference>
<comment type="caution">
    <text evidence="2">The sequence shown here is derived from an EMBL/GenBank/DDBJ whole genome shotgun (WGS) entry which is preliminary data.</text>
</comment>
<dbReference type="Pfam" id="PF13624">
    <property type="entry name" value="SurA_N_3"/>
    <property type="match status" value="1"/>
</dbReference>
<dbReference type="EMBL" id="JBBJUP010000012">
    <property type="protein sequence ID" value="MEJ8280398.1"/>
    <property type="molecule type" value="Genomic_DNA"/>
</dbReference>
<dbReference type="InterPro" id="IPR027304">
    <property type="entry name" value="Trigger_fact/SurA_dom_sf"/>
</dbReference>
<evidence type="ECO:0000313" key="2">
    <source>
        <dbReference type="EMBL" id="MEJ8280398.1"/>
    </source>
</evidence>
<keyword evidence="3" id="KW-1185">Reference proteome</keyword>
<accession>A0ABU8T9X7</accession>
<proteinExistence type="predicted"/>
<dbReference type="RefSeq" id="WP_340291489.1">
    <property type="nucleotide sequence ID" value="NZ_JBBJUP010000012.1"/>
</dbReference>
<evidence type="ECO:0000313" key="3">
    <source>
        <dbReference type="Proteomes" id="UP001364211"/>
    </source>
</evidence>
<dbReference type="Proteomes" id="UP001364211">
    <property type="component" value="Unassembled WGS sequence"/>
</dbReference>
<evidence type="ECO:0000256" key="1">
    <source>
        <dbReference type="SAM" id="SignalP"/>
    </source>
</evidence>
<feature type="signal peptide" evidence="1">
    <location>
        <begin position="1"/>
        <end position="21"/>
    </location>
</feature>
<gene>
    <name evidence="2" type="ORF">WJX68_15750</name>
</gene>
<name>A0ABU8T9X7_9PSEU</name>
<keyword evidence="1" id="KW-0732">Signal</keyword>